<dbReference type="KEGG" id="mzi:HWN40_07370"/>
<dbReference type="GO" id="GO:0016787">
    <property type="term" value="F:hydrolase activity"/>
    <property type="evidence" value="ECO:0007669"/>
    <property type="project" value="InterPro"/>
</dbReference>
<dbReference type="Proteomes" id="UP000509594">
    <property type="component" value="Chromosome"/>
</dbReference>
<dbReference type="EMBL" id="CP058215">
    <property type="protein sequence ID" value="QLC50072.1"/>
    <property type="molecule type" value="Genomic_DNA"/>
</dbReference>
<dbReference type="InterPro" id="IPR013670">
    <property type="entry name" value="EcoEI_R_C_dom"/>
</dbReference>
<dbReference type="GO" id="GO:0005524">
    <property type="term" value="F:ATP binding"/>
    <property type="evidence" value="ECO:0007669"/>
    <property type="project" value="InterPro"/>
</dbReference>
<evidence type="ECO:0000313" key="3">
    <source>
        <dbReference type="EMBL" id="QLC50072.1"/>
    </source>
</evidence>
<dbReference type="GO" id="GO:0005829">
    <property type="term" value="C:cytosol"/>
    <property type="evidence" value="ECO:0007669"/>
    <property type="project" value="TreeGrafter"/>
</dbReference>
<keyword evidence="3" id="KW-0378">Hydrolase</keyword>
<dbReference type="CDD" id="cd18032">
    <property type="entry name" value="DEXHc_RE_I_III_res"/>
    <property type="match status" value="1"/>
</dbReference>
<dbReference type="SMART" id="SM00487">
    <property type="entry name" value="DEXDc"/>
    <property type="match status" value="1"/>
</dbReference>
<sequence>MEAHCIKKDNHDYPFFEIMELYQAPGSPDMILKRAVDEIPGIFLAHGKVSSRIIWKNRFFDSPDFDKKGRRLTSEIVVNGNRDGVIEVYFNKVQTEIGKWDMPSFPSRNSNLLLDRISKFIGSLLEKDSLINLLTESEANMRNILDRLQEHIFVLDSRGNILDCNRSSMDCLNFGCNQIAGFRLADTGFLDPQTIDEIIENTLLSGRFSLEIECHCPDETTTVWIDSCCMDYNKEQAVLCIIRDISKSREYEDELKKQAEDLKSSGELKELFIDIIRHDLLTPAGIIKGFTEELLLGPSEEEKYMAIRKIYENTNRLIELLDSATKLSKLQKVEEIPFQSMDLVPFFLMVAESLQIQAQERRQQALEYTHMMDLPFAFSSNGDAFLFHDRSGNSTNVEKELSLDSFPTPDELWESYCKWKGIDTAKPSLVDQDYYTDFTGKAPRYYQLNAINKTIEAIAKGQNRILLVMATGTGKTYTAFQIIWRLWKSKAKKRILFLADRNILVDQAKTNDFKPFEGAMTKIQNRQVDKSYEIYLSLYQAVSGSEEEKNIYKQFSRDFFDLVVVDECHRGSADENSAWRDILEYFDSATQIGMTATPKETKDVSNIEYFGDPIYTYSLKQGIEDGFLAPYKVIRIDLDKDLQGWRPEKGQLDRYGREIEDRIYNQKDFDREVVLEKRTEIVAKKVTEFLKATNRYDKTIVFCENIDHAERMRQAIANENPDLAADSKYVMRITGDEQEGKAELDNFIMPDSRYPVIATTSKLLSTGVDVQTCKLIVLDKRIKSMTEFKQIIGRGTRINEEFDKLFFTIIDFKKATELFADPDFDGEPVDVYEGKGSIKLKPNLPRQKIKPYRVSDVGVSIVAERVQYYGADGKLITESIKDYTRKTLLDEFDSLDLFLQYWSEHGKKTAIVQELEDKGLLLDALAEEVGREYDPFDLICHVVFDQPPLSRRERANNVRKNGYFEKYGDKARAVLDALLEKYADEGIRNLEDLDILRVKPLSEIGTPMEIIKLFGGKQKFMDAVNEIETQLYMAEA</sequence>
<keyword evidence="4" id="KW-1185">Reference proteome</keyword>
<dbReference type="OrthoDB" id="11644at2157"/>
<feature type="domain" description="Helicase ATP-binding" evidence="2">
    <location>
        <begin position="456"/>
        <end position="616"/>
    </location>
</feature>
<keyword evidence="3" id="KW-0067">ATP-binding</keyword>
<dbReference type="GO" id="GO:0006304">
    <property type="term" value="P:DNA modification"/>
    <property type="evidence" value="ECO:0007669"/>
    <property type="project" value="InterPro"/>
</dbReference>
<dbReference type="REBASE" id="407550">
    <property type="entry name" value="Mzi21339ORF7375P"/>
</dbReference>
<dbReference type="InterPro" id="IPR000014">
    <property type="entry name" value="PAS"/>
</dbReference>
<dbReference type="InterPro" id="IPR027417">
    <property type="entry name" value="P-loop_NTPase"/>
</dbReference>
<evidence type="ECO:0000259" key="1">
    <source>
        <dbReference type="PROSITE" id="PS50112"/>
    </source>
</evidence>
<dbReference type="InterPro" id="IPR003661">
    <property type="entry name" value="HisK_dim/P_dom"/>
</dbReference>
<dbReference type="GO" id="GO:0000155">
    <property type="term" value="F:phosphorelay sensor kinase activity"/>
    <property type="evidence" value="ECO:0007669"/>
    <property type="project" value="InterPro"/>
</dbReference>
<dbReference type="GO" id="GO:0140097">
    <property type="term" value="F:catalytic activity, acting on DNA"/>
    <property type="evidence" value="ECO:0007669"/>
    <property type="project" value="UniProtKB-ARBA"/>
</dbReference>
<gene>
    <name evidence="3" type="ORF">HWN40_07370</name>
</gene>
<dbReference type="InterPro" id="IPR006935">
    <property type="entry name" value="Helicase/UvrB_N"/>
</dbReference>
<dbReference type="SMART" id="SM00388">
    <property type="entry name" value="HisKA"/>
    <property type="match status" value="1"/>
</dbReference>
<proteinExistence type="predicted"/>
<dbReference type="SUPFAM" id="SSF47384">
    <property type="entry name" value="Homodimeric domain of signal transducing histidine kinase"/>
    <property type="match status" value="1"/>
</dbReference>
<dbReference type="CDD" id="cd18799">
    <property type="entry name" value="SF2_C_EcoAI-like"/>
    <property type="match status" value="1"/>
</dbReference>
<dbReference type="SUPFAM" id="SSF55785">
    <property type="entry name" value="PYP-like sensor domain (PAS domain)"/>
    <property type="match status" value="1"/>
</dbReference>
<dbReference type="GO" id="GO:0003677">
    <property type="term" value="F:DNA binding"/>
    <property type="evidence" value="ECO:0007669"/>
    <property type="project" value="InterPro"/>
</dbReference>
<dbReference type="PROSITE" id="PS51192">
    <property type="entry name" value="HELICASE_ATP_BIND_1"/>
    <property type="match status" value="1"/>
</dbReference>
<keyword evidence="3" id="KW-0347">Helicase</keyword>
<evidence type="ECO:0000259" key="2">
    <source>
        <dbReference type="PROSITE" id="PS51192"/>
    </source>
</evidence>
<protein>
    <submittedName>
        <fullName evidence="3">DEAD/DEAH box helicase family protein</fullName>
    </submittedName>
</protein>
<dbReference type="InterPro" id="IPR014001">
    <property type="entry name" value="Helicase_ATP-bd"/>
</dbReference>
<feature type="domain" description="PAS" evidence="1">
    <location>
        <begin position="137"/>
        <end position="181"/>
    </location>
</feature>
<dbReference type="InterPro" id="IPR036097">
    <property type="entry name" value="HisK_dim/P_sf"/>
</dbReference>
<dbReference type="PANTHER" id="PTHR47396:SF1">
    <property type="entry name" value="ATP-DEPENDENT HELICASE IRC3-RELATED"/>
    <property type="match status" value="1"/>
</dbReference>
<dbReference type="GO" id="GO:0004386">
    <property type="term" value="F:helicase activity"/>
    <property type="evidence" value="ECO:0007669"/>
    <property type="project" value="UniProtKB-KW"/>
</dbReference>
<dbReference type="PROSITE" id="PS50112">
    <property type="entry name" value="PAS"/>
    <property type="match status" value="1"/>
</dbReference>
<dbReference type="Pfam" id="PF00271">
    <property type="entry name" value="Helicase_C"/>
    <property type="match status" value="1"/>
</dbReference>
<dbReference type="Gene3D" id="3.90.1570.30">
    <property type="match status" value="1"/>
</dbReference>
<dbReference type="InterPro" id="IPR035965">
    <property type="entry name" value="PAS-like_dom_sf"/>
</dbReference>
<dbReference type="Gene3D" id="3.30.450.20">
    <property type="entry name" value="PAS domain"/>
    <property type="match status" value="1"/>
</dbReference>
<reference evidence="3 4" key="1">
    <citation type="submission" date="2020-06" db="EMBL/GenBank/DDBJ databases">
        <title>Methanolobus halotolerans sp. nov., isolated from a saline lake Tus in Siberia.</title>
        <authorList>
            <person name="Shen Y."/>
            <person name="Chen S.-C."/>
            <person name="Lai M.-C."/>
            <person name="Huang H.-H."/>
            <person name="Chiu H.-H."/>
            <person name="Tang S.-L."/>
            <person name="Rogozin D.Y."/>
            <person name="Degermendzhy A.G."/>
        </authorList>
    </citation>
    <scope>NUCLEOTIDE SEQUENCE [LARGE SCALE GENOMIC DNA]</scope>
    <source>
        <strain evidence="3 4">DSM 21339</strain>
    </source>
</reference>
<dbReference type="Pfam" id="PF13426">
    <property type="entry name" value="PAS_9"/>
    <property type="match status" value="1"/>
</dbReference>
<name>A0A7D5E6M2_9EURY</name>
<dbReference type="CDD" id="cd00082">
    <property type="entry name" value="HisKA"/>
    <property type="match status" value="1"/>
</dbReference>
<dbReference type="Gene3D" id="3.40.50.300">
    <property type="entry name" value="P-loop containing nucleotide triphosphate hydrolases"/>
    <property type="match status" value="2"/>
</dbReference>
<dbReference type="SUPFAM" id="SSF52540">
    <property type="entry name" value="P-loop containing nucleoside triphosphate hydrolases"/>
    <property type="match status" value="2"/>
</dbReference>
<accession>A0A7D5E6M2</accession>
<dbReference type="PANTHER" id="PTHR47396">
    <property type="entry name" value="TYPE I RESTRICTION ENZYME ECOKI R PROTEIN"/>
    <property type="match status" value="1"/>
</dbReference>
<dbReference type="NCBIfam" id="TIGR00229">
    <property type="entry name" value="sensory_box"/>
    <property type="match status" value="1"/>
</dbReference>
<dbReference type="Pfam" id="PF08463">
    <property type="entry name" value="EcoEI_R_C"/>
    <property type="match status" value="1"/>
</dbReference>
<evidence type="ECO:0000313" key="4">
    <source>
        <dbReference type="Proteomes" id="UP000509594"/>
    </source>
</evidence>
<dbReference type="AlphaFoldDB" id="A0A7D5E6M2"/>
<organism evidence="3 4">
    <name type="scientific">Methanolobus zinderi</name>
    <dbReference type="NCBI Taxonomy" id="536044"/>
    <lineage>
        <taxon>Archaea</taxon>
        <taxon>Methanobacteriati</taxon>
        <taxon>Methanobacteriota</taxon>
        <taxon>Stenosarchaea group</taxon>
        <taxon>Methanomicrobia</taxon>
        <taxon>Methanosarcinales</taxon>
        <taxon>Methanosarcinaceae</taxon>
        <taxon>Methanolobus</taxon>
    </lineage>
</organism>
<dbReference type="InterPro" id="IPR050742">
    <property type="entry name" value="Helicase_Restrict-Modif_Enz"/>
</dbReference>
<dbReference type="InterPro" id="IPR001650">
    <property type="entry name" value="Helicase_C-like"/>
</dbReference>
<dbReference type="Pfam" id="PF04851">
    <property type="entry name" value="ResIII"/>
    <property type="match status" value="1"/>
</dbReference>
<keyword evidence="3" id="KW-0547">Nucleotide-binding</keyword>
<dbReference type="NCBIfam" id="NF046051">
    <property type="entry name" value="restrict_EcoAI"/>
    <property type="match status" value="1"/>
</dbReference>